<dbReference type="OrthoDB" id="2110899at2"/>
<organism evidence="3 4">
    <name type="scientific">Vibrio gigantis</name>
    <dbReference type="NCBI Taxonomy" id="296199"/>
    <lineage>
        <taxon>Bacteria</taxon>
        <taxon>Pseudomonadati</taxon>
        <taxon>Pseudomonadota</taxon>
        <taxon>Gammaproteobacteria</taxon>
        <taxon>Vibrionales</taxon>
        <taxon>Vibrionaceae</taxon>
        <taxon>Vibrio</taxon>
    </lineage>
</organism>
<reference evidence="3 4" key="1">
    <citation type="submission" date="2019-09" db="EMBL/GenBank/DDBJ databases">
        <title>Draft genome sequence of various Type strains from the CCUG.</title>
        <authorList>
            <person name="Pineiro-Iglesias B."/>
            <person name="Tunovic T."/>
            <person name="Unosson C."/>
            <person name="Inganas E."/>
            <person name="Ohlen M."/>
            <person name="Cardew S."/>
            <person name="Jensie-Markopoulos S."/>
            <person name="Salva-Serra F."/>
            <person name="Jaen-Luchoro D."/>
            <person name="Karlsson R."/>
            <person name="Svensson-Stadler L."/>
            <person name="Chun J."/>
            <person name="Moore E."/>
        </authorList>
    </citation>
    <scope>NUCLEOTIDE SEQUENCE [LARGE SCALE GENOMIC DNA]</scope>
    <source>
        <strain evidence="3 4">CCUG 56969T</strain>
    </source>
</reference>
<dbReference type="Gene3D" id="2.40.50.100">
    <property type="match status" value="1"/>
</dbReference>
<comment type="caution">
    <text evidence="3">The sequence shown here is derived from an EMBL/GenBank/DDBJ whole genome shotgun (WGS) entry which is preliminary data.</text>
</comment>
<dbReference type="Proteomes" id="UP000322521">
    <property type="component" value="Unassembled WGS sequence"/>
</dbReference>
<name>A0A5M9N5V6_9VIBR</name>
<evidence type="ECO:0000313" key="3">
    <source>
        <dbReference type="EMBL" id="KAA8667122.1"/>
    </source>
</evidence>
<dbReference type="PANTHER" id="PTHR30469">
    <property type="entry name" value="MULTIDRUG RESISTANCE PROTEIN MDTA"/>
    <property type="match status" value="1"/>
</dbReference>
<comment type="similarity">
    <text evidence="1">Belongs to the membrane fusion protein (MFP) (TC 8.A.1) family.</text>
</comment>
<dbReference type="GO" id="GO:1990281">
    <property type="term" value="C:efflux pump complex"/>
    <property type="evidence" value="ECO:0007669"/>
    <property type="project" value="TreeGrafter"/>
</dbReference>
<sequence>MKPISQYSSIFQQTPMFKHLPILKHTPSLKDTPLLKYTVLALSLSSLFGCNDSEATIPQKQTRPIQVIQLEPLSHQIEKSFTGKLQSSETAGVAFRVPGTIQNMMVSVGDSVKKGQPLAQLDPHDYQVALEELQARSLEAKSAHKLAKAELARVKQAIADNAIADVNLDRAISGYERSEAAVKVVEQNIRRAKDSIRYTQLLAPFDGVVASSNFDQFEQVLPGISVFTIHNPEQLEVKIQVPENLIHEFKPKQTAVINWYGSEEKLIGYAAEIATSPHPIKQTYAVTYHVESADKSILPGKAVTLMTQLGEPTNNFCLPYSTIVNQSGIEQVFTIQNEQAHGVTVDVVSMSKNTVCVESALNDGDFVVVSGAQYVTEGQHFSDIKVKSL</sequence>
<dbReference type="InterPro" id="IPR058625">
    <property type="entry name" value="MdtA-like_BSH"/>
</dbReference>
<dbReference type="AlphaFoldDB" id="A0A5M9N5V6"/>
<proteinExistence type="inferred from homology"/>
<evidence type="ECO:0000256" key="1">
    <source>
        <dbReference type="ARBA" id="ARBA00009477"/>
    </source>
</evidence>
<dbReference type="Gene3D" id="1.10.287.470">
    <property type="entry name" value="Helix hairpin bin"/>
    <property type="match status" value="1"/>
</dbReference>
<protein>
    <submittedName>
        <fullName evidence="3">Efflux RND transporter periplasmic adaptor subunit</fullName>
    </submittedName>
</protein>
<dbReference type="Gene3D" id="2.40.420.20">
    <property type="match status" value="1"/>
</dbReference>
<dbReference type="NCBIfam" id="TIGR01730">
    <property type="entry name" value="RND_mfp"/>
    <property type="match status" value="1"/>
</dbReference>
<keyword evidence="4" id="KW-1185">Reference proteome</keyword>
<feature type="domain" description="Multidrug resistance protein MdtA-like barrel-sandwich hybrid" evidence="2">
    <location>
        <begin position="90"/>
        <end position="220"/>
    </location>
</feature>
<dbReference type="RefSeq" id="WP_086711314.1">
    <property type="nucleotide sequence ID" value="NZ_AP025492.1"/>
</dbReference>
<dbReference type="GO" id="GO:0015562">
    <property type="term" value="F:efflux transmembrane transporter activity"/>
    <property type="evidence" value="ECO:0007669"/>
    <property type="project" value="TreeGrafter"/>
</dbReference>
<accession>A0A5M9N5V6</accession>
<evidence type="ECO:0000313" key="4">
    <source>
        <dbReference type="Proteomes" id="UP000322521"/>
    </source>
</evidence>
<dbReference type="SUPFAM" id="SSF111369">
    <property type="entry name" value="HlyD-like secretion proteins"/>
    <property type="match status" value="1"/>
</dbReference>
<dbReference type="Pfam" id="PF25917">
    <property type="entry name" value="BSH_RND"/>
    <property type="match status" value="1"/>
</dbReference>
<dbReference type="InterPro" id="IPR006143">
    <property type="entry name" value="RND_pump_MFP"/>
</dbReference>
<evidence type="ECO:0000259" key="2">
    <source>
        <dbReference type="Pfam" id="PF25917"/>
    </source>
</evidence>
<dbReference type="Gene3D" id="2.40.30.170">
    <property type="match status" value="1"/>
</dbReference>
<dbReference type="EMBL" id="VXJS01000015">
    <property type="protein sequence ID" value="KAA8667122.1"/>
    <property type="molecule type" value="Genomic_DNA"/>
</dbReference>
<gene>
    <name evidence="3" type="ORF">F4W18_21245</name>
</gene>